<dbReference type="PANTHER" id="PTHR33070">
    <property type="entry name" value="OS06G0725500 PROTEIN"/>
    <property type="match status" value="1"/>
</dbReference>
<sequence>MSSVSKKSIRSISLPCRSHPTTIKIEEELTKLKASSTTLTICENLCGLKELYKCMDELFNMPQTIQALSKYQSEKWVDELLEGPLKLLDICAISRDIASQVKENVRDLQSSLRRRKGDSTIEAAITKYTTFRKKMKRDAKKSIATLKEMDQAMEGSILDVDQHVSAVIRVLREVNTTTISIFQSVMRFLTASKKQSKWSISRLVNKGEDQQESELENINNALHSLCGSEDIQSLQNRLENIESQFHSIEIAFEEIFRCLIKSRTYLLNIFSY</sequence>
<name>A0AAV3QEN2_LITER</name>
<dbReference type="Pfam" id="PF03087">
    <property type="entry name" value="BPS1"/>
    <property type="match status" value="1"/>
</dbReference>
<dbReference type="PANTHER" id="PTHR33070:SF109">
    <property type="entry name" value="DOMAIN PROTEIN, PUTATIVE (DUF241)-RELATED"/>
    <property type="match status" value="1"/>
</dbReference>
<dbReference type="InterPro" id="IPR004320">
    <property type="entry name" value="BPS1_pln"/>
</dbReference>
<comment type="caution">
    <text evidence="1">The sequence shown here is derived from an EMBL/GenBank/DDBJ whole genome shotgun (WGS) entry which is preliminary data.</text>
</comment>
<dbReference type="Proteomes" id="UP001454036">
    <property type="component" value="Unassembled WGS sequence"/>
</dbReference>
<protein>
    <recommendedName>
        <fullName evidence="3">DUF241 domain protein</fullName>
    </recommendedName>
</protein>
<organism evidence="1 2">
    <name type="scientific">Lithospermum erythrorhizon</name>
    <name type="common">Purple gromwell</name>
    <name type="synonym">Lithospermum officinale var. erythrorhizon</name>
    <dbReference type="NCBI Taxonomy" id="34254"/>
    <lineage>
        <taxon>Eukaryota</taxon>
        <taxon>Viridiplantae</taxon>
        <taxon>Streptophyta</taxon>
        <taxon>Embryophyta</taxon>
        <taxon>Tracheophyta</taxon>
        <taxon>Spermatophyta</taxon>
        <taxon>Magnoliopsida</taxon>
        <taxon>eudicotyledons</taxon>
        <taxon>Gunneridae</taxon>
        <taxon>Pentapetalae</taxon>
        <taxon>asterids</taxon>
        <taxon>lamiids</taxon>
        <taxon>Boraginales</taxon>
        <taxon>Boraginaceae</taxon>
        <taxon>Boraginoideae</taxon>
        <taxon>Lithospermeae</taxon>
        <taxon>Lithospermum</taxon>
    </lineage>
</organism>
<dbReference type="GO" id="GO:0048367">
    <property type="term" value="P:shoot system development"/>
    <property type="evidence" value="ECO:0007669"/>
    <property type="project" value="InterPro"/>
</dbReference>
<reference evidence="1 2" key="1">
    <citation type="submission" date="2024-01" db="EMBL/GenBank/DDBJ databases">
        <title>The complete chloroplast genome sequence of Lithospermum erythrorhizon: insights into the phylogenetic relationship among Boraginaceae species and the maternal lineages of purple gromwells.</title>
        <authorList>
            <person name="Okada T."/>
            <person name="Watanabe K."/>
        </authorList>
    </citation>
    <scope>NUCLEOTIDE SEQUENCE [LARGE SCALE GENOMIC DNA]</scope>
</reference>
<dbReference type="EMBL" id="BAABME010004235">
    <property type="protein sequence ID" value="GAA0161651.1"/>
    <property type="molecule type" value="Genomic_DNA"/>
</dbReference>
<accession>A0AAV3QEN2</accession>
<gene>
    <name evidence="1" type="ORF">LIER_17918</name>
</gene>
<evidence type="ECO:0008006" key="3">
    <source>
        <dbReference type="Google" id="ProtNLM"/>
    </source>
</evidence>
<dbReference type="GO" id="GO:0048364">
    <property type="term" value="P:root development"/>
    <property type="evidence" value="ECO:0007669"/>
    <property type="project" value="InterPro"/>
</dbReference>
<dbReference type="AlphaFoldDB" id="A0AAV3QEN2"/>
<evidence type="ECO:0000313" key="1">
    <source>
        <dbReference type="EMBL" id="GAA0161651.1"/>
    </source>
</evidence>
<evidence type="ECO:0000313" key="2">
    <source>
        <dbReference type="Proteomes" id="UP001454036"/>
    </source>
</evidence>
<keyword evidence="2" id="KW-1185">Reference proteome</keyword>
<proteinExistence type="predicted"/>